<dbReference type="Pfam" id="PF25253">
    <property type="entry name" value="DUF7855"/>
    <property type="match status" value="1"/>
</dbReference>
<reference evidence="3" key="1">
    <citation type="journal article" date="2022" name="Syst. Appl. Microbiol.">
        <title>Natronocalculus amylovorans gen. nov., sp. nov., and Natranaeroarchaeum aerophilus sp. nov., dominant culturable amylolytic natronoarchaea from hypersaline soda lakes in southwestern Siberia.</title>
        <authorList>
            <person name="Sorokin D.Y."/>
            <person name="Elcheninov A.G."/>
            <person name="Khizhniak T.V."/>
            <person name="Koenen M."/>
            <person name="Bale N.J."/>
            <person name="Damste J.S.S."/>
            <person name="Kublanov I.V."/>
        </authorList>
    </citation>
    <scope>NUCLEOTIDE SEQUENCE</scope>
    <source>
        <strain evidence="3">AArc-St2</strain>
    </source>
</reference>
<evidence type="ECO:0000313" key="4">
    <source>
        <dbReference type="Proteomes" id="UP001203207"/>
    </source>
</evidence>
<gene>
    <name evidence="3" type="ORF">AArcSt2_03585</name>
</gene>
<evidence type="ECO:0000259" key="2">
    <source>
        <dbReference type="Pfam" id="PF26293"/>
    </source>
</evidence>
<comment type="caution">
    <text evidence="3">The sequence shown here is derived from an EMBL/GenBank/DDBJ whole genome shotgun (WGS) entry which is preliminary data.</text>
</comment>
<evidence type="ECO:0000259" key="1">
    <source>
        <dbReference type="Pfam" id="PF25253"/>
    </source>
</evidence>
<dbReference type="AlphaFoldDB" id="A0AAE3FW11"/>
<dbReference type="InterPro" id="IPR057177">
    <property type="entry name" value="DUF7855_N"/>
</dbReference>
<dbReference type="InterPro" id="IPR058577">
    <property type="entry name" value="DUF7855_C"/>
</dbReference>
<dbReference type="Proteomes" id="UP001203207">
    <property type="component" value="Unassembled WGS sequence"/>
</dbReference>
<protein>
    <submittedName>
        <fullName evidence="3">Uncharacterized protein</fullName>
    </submittedName>
</protein>
<dbReference type="EMBL" id="JAKRVX010000001">
    <property type="protein sequence ID" value="MCL9816018.1"/>
    <property type="molecule type" value="Genomic_DNA"/>
</dbReference>
<feature type="domain" description="DUF7855" evidence="2">
    <location>
        <begin position="66"/>
        <end position="112"/>
    </location>
</feature>
<accession>A0AAE3FW11</accession>
<reference evidence="3" key="2">
    <citation type="submission" date="2022-02" db="EMBL/GenBank/DDBJ databases">
        <authorList>
            <person name="Elcheninov A.G."/>
            <person name="Sorokin D.Y."/>
            <person name="Kublanov I.V."/>
        </authorList>
    </citation>
    <scope>NUCLEOTIDE SEQUENCE</scope>
    <source>
        <strain evidence="3">AArc-St2</strain>
    </source>
</reference>
<organism evidence="3 4">
    <name type="scientific">Natronocalculus amylovorans</name>
    <dbReference type="NCBI Taxonomy" id="2917812"/>
    <lineage>
        <taxon>Archaea</taxon>
        <taxon>Methanobacteriati</taxon>
        <taxon>Methanobacteriota</taxon>
        <taxon>Stenosarchaea group</taxon>
        <taxon>Halobacteria</taxon>
        <taxon>Halobacteriales</taxon>
        <taxon>Haloferacaceae</taxon>
        <taxon>Natronocalculus</taxon>
    </lineage>
</organism>
<proteinExistence type="predicted"/>
<sequence length="112" mass="12923">MLLAIAYSKSARETVRNMTQNYPEQIVHSHGRVVAFKETELSAFLVLRLRAKHGDSVLVHETETFNEFERVEKPIRDAARAYETRDKKHLPYHVFVAGTSHPTVEEMNTQTL</sequence>
<evidence type="ECO:0000313" key="3">
    <source>
        <dbReference type="EMBL" id="MCL9816018.1"/>
    </source>
</evidence>
<name>A0AAE3FW11_9EURY</name>
<keyword evidence="4" id="KW-1185">Reference proteome</keyword>
<dbReference type="RefSeq" id="WP_174652473.1">
    <property type="nucleotide sequence ID" value="NZ_JAKRVX010000001.1"/>
</dbReference>
<dbReference type="Pfam" id="PF26293">
    <property type="entry name" value="DUF7855_C"/>
    <property type="match status" value="1"/>
</dbReference>
<feature type="domain" description="DUF7855" evidence="1">
    <location>
        <begin position="1"/>
        <end position="63"/>
    </location>
</feature>